<dbReference type="EMBL" id="CAXIPU020000446">
    <property type="protein sequence ID" value="CAL1672158.1"/>
    <property type="molecule type" value="Genomic_DNA"/>
</dbReference>
<evidence type="ECO:0000313" key="7">
    <source>
        <dbReference type="EMBL" id="CAL1672158.1"/>
    </source>
</evidence>
<organism evidence="7 8">
    <name type="scientific">Lasius platythorax</name>
    <dbReference type="NCBI Taxonomy" id="488582"/>
    <lineage>
        <taxon>Eukaryota</taxon>
        <taxon>Metazoa</taxon>
        <taxon>Ecdysozoa</taxon>
        <taxon>Arthropoda</taxon>
        <taxon>Hexapoda</taxon>
        <taxon>Insecta</taxon>
        <taxon>Pterygota</taxon>
        <taxon>Neoptera</taxon>
        <taxon>Endopterygota</taxon>
        <taxon>Hymenoptera</taxon>
        <taxon>Apocrita</taxon>
        <taxon>Aculeata</taxon>
        <taxon>Formicoidea</taxon>
        <taxon>Formicidae</taxon>
        <taxon>Formicinae</taxon>
        <taxon>Lasius</taxon>
        <taxon>Lasius</taxon>
    </lineage>
</organism>
<comment type="subcellular location">
    <subcellularLocation>
        <location evidence="1">Cell membrane</location>
        <topology evidence="1">Multi-pass membrane protein</topology>
    </subcellularLocation>
</comment>
<dbReference type="GO" id="GO:0005886">
    <property type="term" value="C:plasma membrane"/>
    <property type="evidence" value="ECO:0007669"/>
    <property type="project" value="UniProtKB-SubCell"/>
</dbReference>
<keyword evidence="3 6" id="KW-0812">Transmembrane</keyword>
<evidence type="ECO:0000256" key="1">
    <source>
        <dbReference type="ARBA" id="ARBA00004651"/>
    </source>
</evidence>
<keyword evidence="5 6" id="KW-0472">Membrane</keyword>
<reference evidence="7" key="1">
    <citation type="submission" date="2024-04" db="EMBL/GenBank/DDBJ databases">
        <authorList>
            <consortium name="Molecular Ecology Group"/>
        </authorList>
    </citation>
    <scope>NUCLEOTIDE SEQUENCE</scope>
</reference>
<accession>A0AAV2MXC4</accession>
<evidence type="ECO:0000256" key="4">
    <source>
        <dbReference type="ARBA" id="ARBA00022989"/>
    </source>
</evidence>
<protein>
    <submittedName>
        <fullName evidence="7">Uncharacterized protein</fullName>
    </submittedName>
</protein>
<keyword evidence="4 6" id="KW-1133">Transmembrane helix</keyword>
<keyword evidence="2" id="KW-1003">Cell membrane</keyword>
<dbReference type="InterPro" id="IPR013604">
    <property type="entry name" value="7TM_chemorcpt"/>
</dbReference>
<keyword evidence="8" id="KW-1185">Reference proteome</keyword>
<sequence>MICDKANETVAILYKLSNDNSDKDLREQILQFILQIKRKEVKFYGMVLFYFGYDFIRKFYVTVAAVLVIIIQMHITYDNLLPYDDVIDKR</sequence>
<comment type="caution">
    <text evidence="7">The sequence shown here is derived from an EMBL/GenBank/DDBJ whole genome shotgun (WGS) entry which is preliminary data.</text>
</comment>
<gene>
    <name evidence="7" type="ORF">LPLAT_LOCUS5562</name>
</gene>
<dbReference type="Proteomes" id="UP001497644">
    <property type="component" value="Unassembled WGS sequence"/>
</dbReference>
<feature type="transmembrane region" description="Helical" evidence="6">
    <location>
        <begin position="59"/>
        <end position="77"/>
    </location>
</feature>
<evidence type="ECO:0000256" key="6">
    <source>
        <dbReference type="SAM" id="Phobius"/>
    </source>
</evidence>
<evidence type="ECO:0000256" key="3">
    <source>
        <dbReference type="ARBA" id="ARBA00022692"/>
    </source>
</evidence>
<proteinExistence type="predicted"/>
<dbReference type="GO" id="GO:0050909">
    <property type="term" value="P:sensory perception of taste"/>
    <property type="evidence" value="ECO:0007669"/>
    <property type="project" value="InterPro"/>
</dbReference>
<dbReference type="Pfam" id="PF08395">
    <property type="entry name" value="7tm_7"/>
    <property type="match status" value="1"/>
</dbReference>
<name>A0AAV2MXC4_9HYME</name>
<evidence type="ECO:0000256" key="2">
    <source>
        <dbReference type="ARBA" id="ARBA00022475"/>
    </source>
</evidence>
<dbReference type="AlphaFoldDB" id="A0AAV2MXC4"/>
<evidence type="ECO:0000313" key="8">
    <source>
        <dbReference type="Proteomes" id="UP001497644"/>
    </source>
</evidence>
<evidence type="ECO:0000256" key="5">
    <source>
        <dbReference type="ARBA" id="ARBA00023136"/>
    </source>
</evidence>